<proteinExistence type="inferred from homology"/>
<evidence type="ECO:0000256" key="2">
    <source>
        <dbReference type="ARBA" id="ARBA00008520"/>
    </source>
</evidence>
<evidence type="ECO:0000256" key="1">
    <source>
        <dbReference type="ARBA" id="ARBA00004418"/>
    </source>
</evidence>
<dbReference type="SUPFAM" id="SSF53850">
    <property type="entry name" value="Periplasmic binding protein-like II"/>
    <property type="match status" value="1"/>
</dbReference>
<keyword evidence="3" id="KW-0732">Signal</keyword>
<accession>A0A844G1W2</accession>
<sequence>MKKLFVTILLALVAASFFTMYTSRDQSSDVPVITWRTDANPQREEQIMLFREWLVANGHVRKDKNGNVVNYTQKEADALNKAYGTAGKPLDPSSPHYVKAGTPKPNGDVALETANNQSTLIQAVSGMAGDIFDTFDVLGYQQLGVALDITEDAEKNGYGLDTTYPGMAGLLTGMDGRQYAYPCNGASVSMWINLSTLEKYGFKRPPLEWTPEEFEAMGKEYVKRANEGLPRQEYFFIQALDSGWGVNMAMCIARSKGWDIYNETLTRSVADNEPLKHAIKLFHKWTYVDRIAPTAADVASMNTDAGYGGADFSNFISGKYAMIVMGRYCLIRFREVQQQKDMTIQFAVSQLPMYDYKNHPITVRAAMPYRGSKHPELAKLFLQFLASKPYNQYIVDGADGLPPNPEIVEQEMKDIRIQRPNERDCSELESSWARTIALPSFYSPYVKAGSTNWLQNGINRFFNNRSSLDDALKYIQDRYNQEIEISKNANPAMMEAWKKDWALQEKIDACKKEGKKIPVEWIKNPFYVKYYRDRGMLDETGTAGGVK</sequence>
<dbReference type="AlphaFoldDB" id="A0A844G1W2"/>
<gene>
    <name evidence="4" type="ORF">FYJ85_07550</name>
</gene>
<protein>
    <submittedName>
        <fullName evidence="4">Carbohydrate ABC transporter substrate-binding protein</fullName>
    </submittedName>
</protein>
<comment type="caution">
    <text evidence="4">The sequence shown here is derived from an EMBL/GenBank/DDBJ whole genome shotgun (WGS) entry which is preliminary data.</text>
</comment>
<evidence type="ECO:0000256" key="3">
    <source>
        <dbReference type="SAM" id="SignalP"/>
    </source>
</evidence>
<dbReference type="InterPro" id="IPR050490">
    <property type="entry name" value="Bact_solute-bd_prot1"/>
</dbReference>
<dbReference type="Proteomes" id="UP000435649">
    <property type="component" value="Unassembled WGS sequence"/>
</dbReference>
<evidence type="ECO:0000313" key="5">
    <source>
        <dbReference type="Proteomes" id="UP000435649"/>
    </source>
</evidence>
<dbReference type="EMBL" id="VUNS01000006">
    <property type="protein sequence ID" value="MST96902.1"/>
    <property type="molecule type" value="Genomic_DNA"/>
</dbReference>
<organism evidence="4 5">
    <name type="scientific">Victivallis lenta</name>
    <dbReference type="NCBI Taxonomy" id="2606640"/>
    <lineage>
        <taxon>Bacteria</taxon>
        <taxon>Pseudomonadati</taxon>
        <taxon>Lentisphaerota</taxon>
        <taxon>Lentisphaeria</taxon>
        <taxon>Victivallales</taxon>
        <taxon>Victivallaceae</taxon>
        <taxon>Victivallis</taxon>
    </lineage>
</organism>
<dbReference type="GO" id="GO:0042597">
    <property type="term" value="C:periplasmic space"/>
    <property type="evidence" value="ECO:0007669"/>
    <property type="project" value="UniProtKB-SubCell"/>
</dbReference>
<evidence type="ECO:0000313" key="4">
    <source>
        <dbReference type="EMBL" id="MST96902.1"/>
    </source>
</evidence>
<comment type="similarity">
    <text evidence="2">Belongs to the bacterial solute-binding protein 1 family.</text>
</comment>
<dbReference type="RefSeq" id="WP_154417692.1">
    <property type="nucleotide sequence ID" value="NZ_CALXOB010000030.1"/>
</dbReference>
<dbReference type="InterPro" id="IPR006059">
    <property type="entry name" value="SBP"/>
</dbReference>
<dbReference type="PANTHER" id="PTHR43649">
    <property type="entry name" value="ARABINOSE-BINDING PROTEIN-RELATED"/>
    <property type="match status" value="1"/>
</dbReference>
<comment type="subcellular location">
    <subcellularLocation>
        <location evidence="1">Periplasm</location>
    </subcellularLocation>
</comment>
<dbReference type="Gene3D" id="3.40.190.10">
    <property type="entry name" value="Periplasmic binding protein-like II"/>
    <property type="match status" value="1"/>
</dbReference>
<feature type="signal peptide" evidence="3">
    <location>
        <begin position="1"/>
        <end position="21"/>
    </location>
</feature>
<dbReference type="Pfam" id="PF01547">
    <property type="entry name" value="SBP_bac_1"/>
    <property type="match status" value="1"/>
</dbReference>
<reference evidence="4 5" key="1">
    <citation type="submission" date="2019-08" db="EMBL/GenBank/DDBJ databases">
        <title>In-depth cultivation of the pig gut microbiome towards novel bacterial diversity and tailored functional studies.</title>
        <authorList>
            <person name="Wylensek D."/>
            <person name="Hitch T.C.A."/>
            <person name="Clavel T."/>
        </authorList>
    </citation>
    <scope>NUCLEOTIDE SEQUENCE [LARGE SCALE GENOMIC DNA]</scope>
    <source>
        <strain evidence="4 5">BBE-744-WT-12</strain>
    </source>
</reference>
<keyword evidence="5" id="KW-1185">Reference proteome</keyword>
<dbReference type="PANTHER" id="PTHR43649:SF12">
    <property type="entry name" value="DIACETYLCHITOBIOSE BINDING PROTEIN DASA"/>
    <property type="match status" value="1"/>
</dbReference>
<feature type="chain" id="PRO_5032690811" evidence="3">
    <location>
        <begin position="22"/>
        <end position="547"/>
    </location>
</feature>
<name>A0A844G1W2_9BACT</name>